<dbReference type="AlphaFoldDB" id="A0A6A4CGB8"/>
<reference evidence="3 4" key="1">
    <citation type="submission" date="2018-08" db="EMBL/GenBank/DDBJ databases">
        <title>Genomic investigation of the strawberry pathogen Phytophthora fragariae indicates pathogenicity is determined by transcriptional variation in three key races.</title>
        <authorList>
            <person name="Adams T.M."/>
            <person name="Armitage A.D."/>
            <person name="Sobczyk M.K."/>
            <person name="Bates H.J."/>
            <person name="Dunwell J.M."/>
            <person name="Nellist C.F."/>
            <person name="Harrison R.J."/>
        </authorList>
    </citation>
    <scope>NUCLEOTIDE SEQUENCE [LARGE SCALE GENOMIC DNA]</scope>
    <source>
        <strain evidence="3 4">SCRP333</strain>
    </source>
</reference>
<dbReference type="Proteomes" id="UP000434957">
    <property type="component" value="Unassembled WGS sequence"/>
</dbReference>
<evidence type="ECO:0000313" key="3">
    <source>
        <dbReference type="EMBL" id="KAE9290682.1"/>
    </source>
</evidence>
<proteinExistence type="predicted"/>
<keyword evidence="2" id="KW-0812">Transmembrane</keyword>
<feature type="transmembrane region" description="Helical" evidence="2">
    <location>
        <begin position="12"/>
        <end position="33"/>
    </location>
</feature>
<protein>
    <submittedName>
        <fullName evidence="3">Uncharacterized protein</fullName>
    </submittedName>
</protein>
<dbReference type="PANTHER" id="PTHR28165:SF1">
    <property type="entry name" value="NON-CLASSICAL EXPORT PROTEIN 2-RELATED"/>
    <property type="match status" value="1"/>
</dbReference>
<accession>A0A6A4CGB8</accession>
<organism evidence="3 4">
    <name type="scientific">Phytophthora rubi</name>
    <dbReference type="NCBI Taxonomy" id="129364"/>
    <lineage>
        <taxon>Eukaryota</taxon>
        <taxon>Sar</taxon>
        <taxon>Stramenopiles</taxon>
        <taxon>Oomycota</taxon>
        <taxon>Peronosporomycetes</taxon>
        <taxon>Peronosporales</taxon>
        <taxon>Peronosporaceae</taxon>
        <taxon>Phytophthora</taxon>
    </lineage>
</organism>
<feature type="transmembrane region" description="Helical" evidence="2">
    <location>
        <begin position="83"/>
        <end position="102"/>
    </location>
</feature>
<gene>
    <name evidence="3" type="ORF">PR003_g25224</name>
</gene>
<name>A0A6A4CGB8_9STRA</name>
<keyword evidence="2" id="KW-1133">Transmembrane helix</keyword>
<sequence>MAATLLSSGRLGVRALQALCSVLVMIFTSLGYIKFTSGQLSSGAAIYTTIACYSAMLCGLYYVLPVGVLKLTSSVPKVLYQRLVDAVLAIALLIAGILHATSDAVKDCSAYNTMFETYHGSALFRCGDMTVAIVLTFVTCDLFLVTLVWSFVRDTCKSVNGDNLQAALADDDSQANGYAVASTPGKKNGLSSASATVDIDLQHPGLKIVRCTGRTLQFACSVVALVCIVLGYKHYYTGQYLEPKATYAILMAYTGVLYSLWHMAAVETLKLSRHPTVGVERFMDVLIAVALLIAGILFATSTQVSDCSTSNSEFVTYHGSTLFRCGSMNTGYIFTFIAVARDLRAELPLPFVLERAQCGEQSLRRDRPRFGCGSAGVSRVKLNRKLPVVSEHEKLEVQQGKLPTKRCACCEEHFPLSKFSKSNGPPTRAISRCRACAQAPPNVWQKLVKCPEYAEAVAAEMQQRKEENKKKRVNLPQWERKTVKQRYEEQFELRGGKTARARRLAHREEEKKKRLAAIRNKQNQSKKK</sequence>
<feature type="transmembrane region" description="Helical" evidence="2">
    <location>
        <begin position="282"/>
        <end position="300"/>
    </location>
</feature>
<keyword evidence="4" id="KW-1185">Reference proteome</keyword>
<evidence type="ECO:0000313" key="4">
    <source>
        <dbReference type="Proteomes" id="UP000434957"/>
    </source>
</evidence>
<feature type="transmembrane region" description="Helical" evidence="2">
    <location>
        <begin position="45"/>
        <end position="71"/>
    </location>
</feature>
<dbReference type="InterPro" id="IPR052649">
    <property type="entry name" value="NCE102-like"/>
</dbReference>
<keyword evidence="2" id="KW-0472">Membrane</keyword>
<feature type="transmembrane region" description="Helical" evidence="2">
    <location>
        <begin position="122"/>
        <end position="149"/>
    </location>
</feature>
<feature type="transmembrane region" description="Helical" evidence="2">
    <location>
        <begin position="215"/>
        <end position="232"/>
    </location>
</feature>
<feature type="region of interest" description="Disordered" evidence="1">
    <location>
        <begin position="494"/>
        <end position="528"/>
    </location>
</feature>
<comment type="caution">
    <text evidence="3">The sequence shown here is derived from an EMBL/GenBank/DDBJ whole genome shotgun (WGS) entry which is preliminary data.</text>
</comment>
<evidence type="ECO:0000256" key="1">
    <source>
        <dbReference type="SAM" id="MobiDB-lite"/>
    </source>
</evidence>
<evidence type="ECO:0000256" key="2">
    <source>
        <dbReference type="SAM" id="Phobius"/>
    </source>
</evidence>
<dbReference type="EMBL" id="QXFT01002983">
    <property type="protein sequence ID" value="KAE9290682.1"/>
    <property type="molecule type" value="Genomic_DNA"/>
</dbReference>
<dbReference type="PANTHER" id="PTHR28165">
    <property type="entry name" value="NON-CLASSICAL EXPORT PROTEIN 2-RELATED"/>
    <property type="match status" value="1"/>
</dbReference>
<feature type="transmembrane region" description="Helical" evidence="2">
    <location>
        <begin position="244"/>
        <end position="261"/>
    </location>
</feature>